<dbReference type="PANTHER" id="PTHR43066:SF1">
    <property type="entry name" value="RHOMBOID PROTEIN 2"/>
    <property type="match status" value="1"/>
</dbReference>
<proteinExistence type="inferred from homology"/>
<feature type="compositionally biased region" description="Basic and acidic residues" evidence="10">
    <location>
        <begin position="350"/>
        <end position="360"/>
    </location>
</feature>
<feature type="domain" description="Peptidase S54 rhomboid" evidence="12">
    <location>
        <begin position="87"/>
        <end position="227"/>
    </location>
</feature>
<protein>
    <recommendedName>
        <fullName evidence="4">rhomboid protease</fullName>
        <ecNumber evidence="4">3.4.21.105</ecNumber>
    </recommendedName>
</protein>
<keyword evidence="14" id="KW-1185">Reference proteome</keyword>
<dbReference type="SUPFAM" id="SSF144091">
    <property type="entry name" value="Rhomboid-like"/>
    <property type="match status" value="1"/>
</dbReference>
<dbReference type="Pfam" id="PF01694">
    <property type="entry name" value="Rhomboid"/>
    <property type="match status" value="1"/>
</dbReference>
<evidence type="ECO:0000256" key="6">
    <source>
        <dbReference type="ARBA" id="ARBA00022692"/>
    </source>
</evidence>
<reference evidence="13 14" key="1">
    <citation type="submission" date="2016-07" db="EMBL/GenBank/DDBJ databases">
        <title>Pervasive Adenine N6-methylation of Active Genes in Fungi.</title>
        <authorList>
            <consortium name="DOE Joint Genome Institute"/>
            <person name="Mondo S.J."/>
            <person name="Dannebaum R.O."/>
            <person name="Kuo R.C."/>
            <person name="Labutti K."/>
            <person name="Haridas S."/>
            <person name="Kuo A."/>
            <person name="Salamov A."/>
            <person name="Ahrendt S.R."/>
            <person name="Lipzen A."/>
            <person name="Sullivan W."/>
            <person name="Andreopoulos W.B."/>
            <person name="Clum A."/>
            <person name="Lindquist E."/>
            <person name="Daum C."/>
            <person name="Ramamoorthy G.K."/>
            <person name="Gryganskyi A."/>
            <person name="Culley D."/>
            <person name="Magnuson J.K."/>
            <person name="James T.Y."/>
            <person name="O'Malley M.A."/>
            <person name="Stajich J.E."/>
            <person name="Spatafora J.W."/>
            <person name="Visel A."/>
            <person name="Grigoriev I.V."/>
        </authorList>
    </citation>
    <scope>NUCLEOTIDE SEQUENCE [LARGE SCALE GENOMIC DNA]</scope>
    <source>
        <strain evidence="13 14">PL171</strain>
    </source>
</reference>
<evidence type="ECO:0000256" key="8">
    <source>
        <dbReference type="ARBA" id="ARBA00022989"/>
    </source>
</evidence>
<evidence type="ECO:0000313" key="13">
    <source>
        <dbReference type="EMBL" id="ORZ30118.1"/>
    </source>
</evidence>
<feature type="transmembrane region" description="Helical" evidence="11">
    <location>
        <begin position="209"/>
        <end position="230"/>
    </location>
</feature>
<dbReference type="InterPro" id="IPR022764">
    <property type="entry name" value="Peptidase_S54_rhomboid_dom"/>
</dbReference>
<dbReference type="EC" id="3.4.21.105" evidence="4"/>
<dbReference type="InterPro" id="IPR035952">
    <property type="entry name" value="Rhomboid-like_sf"/>
</dbReference>
<sequence length="360" mass="37610">MPIQLPPDSTGPSSTANLATPSIGRSAFNLSRLTAWTHSIPLATRVYVGTITFAYVCSLVEGVALAATRTCYNPRTLVSLTGWLFALLAPIMHGGFWHWLFNALAALSLVSYQEKRLGSVAVMHLVVVVLPLVAAVVHGVVTFVVGLMFALSPECIVGCSGVLFALVVVYCHELKEAKLNVFGVVEVPAGVYPWILLVLVSVLVSGVTFWGHLAGMCAGYLYAFGLLNWAQFPSSLMDRLETSTSPRLRKVLDSDLYVPHEPSTALPRYASVPGASSPSGFDAPGRVLGGGGGGGLLLSDDEGVPSPGATLHDAGAAAGTAPFRLPSPRTGGVSSDSDSDGGSPLQLPGEGEKVEARLLI</sequence>
<evidence type="ECO:0000259" key="12">
    <source>
        <dbReference type="Pfam" id="PF01694"/>
    </source>
</evidence>
<evidence type="ECO:0000256" key="4">
    <source>
        <dbReference type="ARBA" id="ARBA00013039"/>
    </source>
</evidence>
<feature type="compositionally biased region" description="Low complexity" evidence="10">
    <location>
        <begin position="331"/>
        <end position="343"/>
    </location>
</feature>
<evidence type="ECO:0000256" key="9">
    <source>
        <dbReference type="ARBA" id="ARBA00023136"/>
    </source>
</evidence>
<keyword evidence="8 11" id="KW-1133">Transmembrane helix</keyword>
<evidence type="ECO:0000256" key="2">
    <source>
        <dbReference type="ARBA" id="ARBA00004141"/>
    </source>
</evidence>
<dbReference type="OrthoDB" id="5534238at2759"/>
<keyword evidence="6 11" id="KW-0812">Transmembrane</keyword>
<gene>
    <name evidence="13" type="ORF">BCR44DRAFT_146737</name>
</gene>
<dbReference type="PANTHER" id="PTHR43066">
    <property type="entry name" value="RHOMBOID-RELATED PROTEIN"/>
    <property type="match status" value="1"/>
</dbReference>
<comment type="subcellular location">
    <subcellularLocation>
        <location evidence="2">Membrane</location>
        <topology evidence="2">Multi-pass membrane protein</topology>
    </subcellularLocation>
</comment>
<keyword evidence="9 11" id="KW-0472">Membrane</keyword>
<keyword evidence="5" id="KW-0645">Protease</keyword>
<evidence type="ECO:0000256" key="3">
    <source>
        <dbReference type="ARBA" id="ARBA00009045"/>
    </source>
</evidence>
<comment type="caution">
    <text evidence="13">The sequence shown here is derived from an EMBL/GenBank/DDBJ whole genome shotgun (WGS) entry which is preliminary data.</text>
</comment>
<feature type="transmembrane region" description="Helical" evidence="11">
    <location>
        <begin position="143"/>
        <end position="169"/>
    </location>
</feature>
<name>A0A1Y2H6B4_9FUNG</name>
<feature type="transmembrane region" description="Helical" evidence="11">
    <location>
        <begin position="80"/>
        <end position="105"/>
    </location>
</feature>
<evidence type="ECO:0000313" key="14">
    <source>
        <dbReference type="Proteomes" id="UP000193411"/>
    </source>
</evidence>
<dbReference type="Proteomes" id="UP000193411">
    <property type="component" value="Unassembled WGS sequence"/>
</dbReference>
<accession>A0A1Y2H6B4</accession>
<dbReference type="AlphaFoldDB" id="A0A1Y2H6B4"/>
<feature type="transmembrane region" description="Helical" evidence="11">
    <location>
        <begin position="117"/>
        <end position="137"/>
    </location>
</feature>
<dbReference type="GO" id="GO:0016020">
    <property type="term" value="C:membrane"/>
    <property type="evidence" value="ECO:0007669"/>
    <property type="project" value="UniProtKB-SubCell"/>
</dbReference>
<feature type="region of interest" description="Disordered" evidence="10">
    <location>
        <begin position="292"/>
        <end position="360"/>
    </location>
</feature>
<dbReference type="GO" id="GO:0004252">
    <property type="term" value="F:serine-type endopeptidase activity"/>
    <property type="evidence" value="ECO:0007669"/>
    <property type="project" value="InterPro"/>
</dbReference>
<comment type="catalytic activity">
    <reaction evidence="1">
        <text>Cleaves type-1 transmembrane domains using a catalytic dyad composed of serine and histidine that are contributed by different transmembrane domains.</text>
        <dbReference type="EC" id="3.4.21.105"/>
    </reaction>
</comment>
<feature type="transmembrane region" description="Helical" evidence="11">
    <location>
        <begin position="46"/>
        <end position="68"/>
    </location>
</feature>
<dbReference type="EMBL" id="MCFL01000100">
    <property type="protein sequence ID" value="ORZ30118.1"/>
    <property type="molecule type" value="Genomic_DNA"/>
</dbReference>
<evidence type="ECO:0000256" key="7">
    <source>
        <dbReference type="ARBA" id="ARBA00022801"/>
    </source>
</evidence>
<feature type="transmembrane region" description="Helical" evidence="11">
    <location>
        <begin position="181"/>
        <end position="203"/>
    </location>
</feature>
<dbReference type="GO" id="GO:0006508">
    <property type="term" value="P:proteolysis"/>
    <property type="evidence" value="ECO:0007669"/>
    <property type="project" value="UniProtKB-KW"/>
</dbReference>
<evidence type="ECO:0000256" key="11">
    <source>
        <dbReference type="SAM" id="Phobius"/>
    </source>
</evidence>
<keyword evidence="7" id="KW-0378">Hydrolase</keyword>
<dbReference type="STRING" id="765915.A0A1Y2H6B4"/>
<evidence type="ECO:0000256" key="5">
    <source>
        <dbReference type="ARBA" id="ARBA00022670"/>
    </source>
</evidence>
<organism evidence="13 14">
    <name type="scientific">Catenaria anguillulae PL171</name>
    <dbReference type="NCBI Taxonomy" id="765915"/>
    <lineage>
        <taxon>Eukaryota</taxon>
        <taxon>Fungi</taxon>
        <taxon>Fungi incertae sedis</taxon>
        <taxon>Blastocladiomycota</taxon>
        <taxon>Blastocladiomycetes</taxon>
        <taxon>Blastocladiales</taxon>
        <taxon>Catenariaceae</taxon>
        <taxon>Catenaria</taxon>
    </lineage>
</organism>
<evidence type="ECO:0000256" key="1">
    <source>
        <dbReference type="ARBA" id="ARBA00000156"/>
    </source>
</evidence>
<comment type="similarity">
    <text evidence="3">Belongs to the peptidase S54 family.</text>
</comment>
<evidence type="ECO:0000256" key="10">
    <source>
        <dbReference type="SAM" id="MobiDB-lite"/>
    </source>
</evidence>
<dbReference type="Gene3D" id="1.20.1540.10">
    <property type="entry name" value="Rhomboid-like"/>
    <property type="match status" value="1"/>
</dbReference>